<dbReference type="AlphaFoldDB" id="A0A074Z2V0"/>
<keyword evidence="2" id="KW-1185">Reference proteome</keyword>
<protein>
    <submittedName>
        <fullName evidence="1">Uncharacterized protein</fullName>
    </submittedName>
</protein>
<dbReference type="KEGG" id="ovi:T265_10269"/>
<name>A0A074Z2V0_OPIVI</name>
<dbReference type="OrthoDB" id="10624260at2759"/>
<sequence length="421" mass="46093">MARQLDSGIMTAAPTECPSFELTPSNLEPRDATVLVGVPSIRFPSAAEVAALSAFGSQLASARFSDTVFATDEYLGPNSLFSDFGALEFVGRYFIKLQSDMNQNDMLALLEKLHRIVNSQLWSFKVSQPTMRRVLNSLAIADWTSDVLETAWLLYDESLNEAVSRQKTAYRKAQPFLISAEVKCKDHQNLGRSGLGLRKMGSQWQGQLVVTDGPRNVHTIQDGRGSKRVSGAQLRKRHGTPKELSNIPASGTNLTDVGGTQAAPKGDGCLGIVSAYEAVKTTVLALGQLIVTDQWPDSINGSEMDLCNVCPPKLDVSTRYYRFADAVTKLPSRIGAAGEIVFNGSVFNHNARVRLMRCDTDGSESNTLCEDMTEMRGASVSRGRSTLFNGCGMYLQHRTIKETIHKVAENYSAAHDRFRPS</sequence>
<organism evidence="1 2">
    <name type="scientific">Opisthorchis viverrini</name>
    <name type="common">Southeast Asian liver fluke</name>
    <dbReference type="NCBI Taxonomy" id="6198"/>
    <lineage>
        <taxon>Eukaryota</taxon>
        <taxon>Metazoa</taxon>
        <taxon>Spiralia</taxon>
        <taxon>Lophotrochozoa</taxon>
        <taxon>Platyhelminthes</taxon>
        <taxon>Trematoda</taxon>
        <taxon>Digenea</taxon>
        <taxon>Opisthorchiida</taxon>
        <taxon>Opisthorchiata</taxon>
        <taxon>Opisthorchiidae</taxon>
        <taxon>Opisthorchis</taxon>
    </lineage>
</organism>
<reference evidence="1 2" key="1">
    <citation type="submission" date="2013-11" db="EMBL/GenBank/DDBJ databases">
        <title>Opisthorchis viverrini - life in the bile duct.</title>
        <authorList>
            <person name="Young N.D."/>
            <person name="Nagarajan N."/>
            <person name="Lin S.J."/>
            <person name="Korhonen P.K."/>
            <person name="Jex A.R."/>
            <person name="Hall R.S."/>
            <person name="Safavi-Hemami H."/>
            <person name="Kaewkong W."/>
            <person name="Bertrand D."/>
            <person name="Gao S."/>
            <person name="Seet Q."/>
            <person name="Wongkham S."/>
            <person name="Teh B.T."/>
            <person name="Wongkham C."/>
            <person name="Intapan P.M."/>
            <person name="Maleewong W."/>
            <person name="Yang X."/>
            <person name="Hu M."/>
            <person name="Wang Z."/>
            <person name="Hofmann A."/>
            <person name="Sternberg P.W."/>
            <person name="Tan P."/>
            <person name="Wang J."/>
            <person name="Gasser R.B."/>
        </authorList>
    </citation>
    <scope>NUCLEOTIDE SEQUENCE [LARGE SCALE GENOMIC DNA]</scope>
</reference>
<accession>A0A074Z2V0</accession>
<evidence type="ECO:0000313" key="1">
    <source>
        <dbReference type="EMBL" id="KER21396.1"/>
    </source>
</evidence>
<dbReference type="EMBL" id="KL596970">
    <property type="protein sequence ID" value="KER21396.1"/>
    <property type="molecule type" value="Genomic_DNA"/>
</dbReference>
<evidence type="ECO:0000313" key="2">
    <source>
        <dbReference type="Proteomes" id="UP000054324"/>
    </source>
</evidence>
<gene>
    <name evidence="1" type="ORF">T265_10269</name>
</gene>
<proteinExistence type="predicted"/>
<dbReference type="Proteomes" id="UP000054324">
    <property type="component" value="Unassembled WGS sequence"/>
</dbReference>
<dbReference type="RefSeq" id="XP_009174853.1">
    <property type="nucleotide sequence ID" value="XM_009176589.1"/>
</dbReference>
<dbReference type="GeneID" id="20324437"/>
<dbReference type="CTD" id="20324437"/>